<evidence type="ECO:0000313" key="2">
    <source>
        <dbReference type="Proteomes" id="UP000467840"/>
    </source>
</evidence>
<dbReference type="PANTHER" id="PTHR47481:SF22">
    <property type="entry name" value="RETROTRANSPOSON GAG DOMAIN-CONTAINING PROTEIN"/>
    <property type="match status" value="1"/>
</dbReference>
<dbReference type="Proteomes" id="UP000467840">
    <property type="component" value="Chromosome 14"/>
</dbReference>
<dbReference type="AlphaFoldDB" id="A0A6A6M9C6"/>
<dbReference type="EMBL" id="JAAGAX010000006">
    <property type="protein sequence ID" value="KAF2310351.1"/>
    <property type="molecule type" value="Genomic_DNA"/>
</dbReference>
<dbReference type="PANTHER" id="PTHR47481">
    <property type="match status" value="1"/>
</dbReference>
<proteinExistence type="predicted"/>
<gene>
    <name evidence="1" type="ORF">GH714_007940</name>
</gene>
<evidence type="ECO:0000313" key="1">
    <source>
        <dbReference type="EMBL" id="KAF2310351.1"/>
    </source>
</evidence>
<reference evidence="1 2" key="1">
    <citation type="journal article" date="2020" name="Mol. Plant">
        <title>The Chromosome-Based Rubber Tree Genome Provides New Insights into Spurge Genome Evolution and Rubber Biosynthesis.</title>
        <authorList>
            <person name="Liu J."/>
            <person name="Shi C."/>
            <person name="Shi C.C."/>
            <person name="Li W."/>
            <person name="Zhang Q.J."/>
            <person name="Zhang Y."/>
            <person name="Li K."/>
            <person name="Lu H.F."/>
            <person name="Shi C."/>
            <person name="Zhu S.T."/>
            <person name="Xiao Z.Y."/>
            <person name="Nan H."/>
            <person name="Yue Y."/>
            <person name="Zhu X.G."/>
            <person name="Wu Y."/>
            <person name="Hong X.N."/>
            <person name="Fan G.Y."/>
            <person name="Tong Y."/>
            <person name="Zhang D."/>
            <person name="Mao C.L."/>
            <person name="Liu Y.L."/>
            <person name="Hao S.J."/>
            <person name="Liu W.Q."/>
            <person name="Lv M.Q."/>
            <person name="Zhang H.B."/>
            <person name="Liu Y."/>
            <person name="Hu-Tang G.R."/>
            <person name="Wang J.P."/>
            <person name="Wang J.H."/>
            <person name="Sun Y.H."/>
            <person name="Ni S.B."/>
            <person name="Chen W.B."/>
            <person name="Zhang X.C."/>
            <person name="Jiao Y.N."/>
            <person name="Eichler E.E."/>
            <person name="Li G.H."/>
            <person name="Liu X."/>
            <person name="Gao L.Z."/>
        </authorList>
    </citation>
    <scope>NUCLEOTIDE SEQUENCE [LARGE SCALE GENOMIC DNA]</scope>
    <source>
        <strain evidence="2">cv. GT1</strain>
        <tissue evidence="1">Leaf</tissue>
    </source>
</reference>
<name>A0A6A6M9C6_HEVBR</name>
<keyword evidence="2" id="KW-1185">Reference proteome</keyword>
<comment type="caution">
    <text evidence="1">The sequence shown here is derived from an EMBL/GenBank/DDBJ whole genome shotgun (WGS) entry which is preliminary data.</text>
</comment>
<sequence length="164" mass="18686">MLGKKLVTLFANKSRSRVMHIKEKLSVPRGSNSLSDYLQSIQAIAYELAFINSHLIDDDITIHVLNGVGPEFIEITIAIRAHETPISFEELHEKLTDYDAFLKKDTSYEIPIITANVTRCFGEYCKRDTMEVSMEKSIRKDDESTVKASNVTADEECKQIRCLR</sequence>
<accession>A0A6A6M9C6</accession>
<evidence type="ECO:0008006" key="3">
    <source>
        <dbReference type="Google" id="ProtNLM"/>
    </source>
</evidence>
<protein>
    <recommendedName>
        <fullName evidence="3">Retrotransposon gag domain-containing protein</fullName>
    </recommendedName>
</protein>
<dbReference type="Pfam" id="PF14223">
    <property type="entry name" value="Retrotran_gag_2"/>
    <property type="match status" value="1"/>
</dbReference>
<organism evidence="1 2">
    <name type="scientific">Hevea brasiliensis</name>
    <name type="common">Para rubber tree</name>
    <name type="synonym">Siphonia brasiliensis</name>
    <dbReference type="NCBI Taxonomy" id="3981"/>
    <lineage>
        <taxon>Eukaryota</taxon>
        <taxon>Viridiplantae</taxon>
        <taxon>Streptophyta</taxon>
        <taxon>Embryophyta</taxon>
        <taxon>Tracheophyta</taxon>
        <taxon>Spermatophyta</taxon>
        <taxon>Magnoliopsida</taxon>
        <taxon>eudicotyledons</taxon>
        <taxon>Gunneridae</taxon>
        <taxon>Pentapetalae</taxon>
        <taxon>rosids</taxon>
        <taxon>fabids</taxon>
        <taxon>Malpighiales</taxon>
        <taxon>Euphorbiaceae</taxon>
        <taxon>Crotonoideae</taxon>
        <taxon>Micrandreae</taxon>
        <taxon>Hevea</taxon>
    </lineage>
</organism>